<feature type="domain" description="PAS" evidence="7">
    <location>
        <begin position="429"/>
        <end position="500"/>
    </location>
</feature>
<dbReference type="Gene3D" id="3.30.450.20">
    <property type="entry name" value="PAS domain"/>
    <property type="match status" value="4"/>
</dbReference>
<dbReference type="NCBIfam" id="TIGR00229">
    <property type="entry name" value="sensory_box"/>
    <property type="match status" value="2"/>
</dbReference>
<dbReference type="Pfam" id="PF08447">
    <property type="entry name" value="PAS_3"/>
    <property type="match status" value="2"/>
</dbReference>
<dbReference type="Pfam" id="PF02518">
    <property type="entry name" value="HATPase_c"/>
    <property type="match status" value="1"/>
</dbReference>
<dbReference type="Gene3D" id="1.10.287.130">
    <property type="match status" value="1"/>
</dbReference>
<dbReference type="PRINTS" id="PR00344">
    <property type="entry name" value="BCTRLSENSOR"/>
</dbReference>
<keyword evidence="3" id="KW-0597">Phosphoprotein</keyword>
<dbReference type="CDD" id="cd00082">
    <property type="entry name" value="HisKA"/>
    <property type="match status" value="1"/>
</dbReference>
<dbReference type="Proteomes" id="UP001163156">
    <property type="component" value="Chromosome"/>
</dbReference>
<dbReference type="SMART" id="SM00387">
    <property type="entry name" value="HATPase_c"/>
    <property type="match status" value="1"/>
</dbReference>
<evidence type="ECO:0000256" key="4">
    <source>
        <dbReference type="ARBA" id="ARBA00022679"/>
    </source>
</evidence>
<dbReference type="InterPro" id="IPR052162">
    <property type="entry name" value="Sensor_kinase/Photoreceptor"/>
</dbReference>
<dbReference type="EC" id="2.7.13.3" evidence="2"/>
<evidence type="ECO:0000256" key="3">
    <source>
        <dbReference type="ARBA" id="ARBA00022553"/>
    </source>
</evidence>
<dbReference type="CDD" id="cd00130">
    <property type="entry name" value="PAS"/>
    <property type="match status" value="3"/>
</dbReference>
<dbReference type="Pfam" id="PF00512">
    <property type="entry name" value="HisKA"/>
    <property type="match status" value="1"/>
</dbReference>
<organism evidence="9 10">
    <name type="scientific">Algoriphagus halophytocola</name>
    <dbReference type="NCBI Taxonomy" id="2991499"/>
    <lineage>
        <taxon>Bacteria</taxon>
        <taxon>Pseudomonadati</taxon>
        <taxon>Bacteroidota</taxon>
        <taxon>Cytophagia</taxon>
        <taxon>Cytophagales</taxon>
        <taxon>Cyclobacteriaceae</taxon>
        <taxon>Algoriphagus</taxon>
    </lineage>
</organism>
<evidence type="ECO:0000313" key="10">
    <source>
        <dbReference type="Proteomes" id="UP001163156"/>
    </source>
</evidence>
<dbReference type="PROSITE" id="PS50113">
    <property type="entry name" value="PAC"/>
    <property type="match status" value="3"/>
</dbReference>
<name>A0ABY6ME65_9BACT</name>
<dbReference type="Gene3D" id="2.10.70.100">
    <property type="match status" value="1"/>
</dbReference>
<keyword evidence="5" id="KW-0418">Kinase</keyword>
<dbReference type="InterPro" id="IPR005467">
    <property type="entry name" value="His_kinase_dom"/>
</dbReference>
<keyword evidence="4" id="KW-0808">Transferase</keyword>
<dbReference type="SMART" id="SM00091">
    <property type="entry name" value="PAS"/>
    <property type="match status" value="3"/>
</dbReference>
<dbReference type="PROSITE" id="PS50109">
    <property type="entry name" value="HIS_KIN"/>
    <property type="match status" value="1"/>
</dbReference>
<dbReference type="InterPro" id="IPR004358">
    <property type="entry name" value="Sig_transdc_His_kin-like_C"/>
</dbReference>
<evidence type="ECO:0000256" key="2">
    <source>
        <dbReference type="ARBA" id="ARBA00012438"/>
    </source>
</evidence>
<feature type="domain" description="Histidine kinase" evidence="6">
    <location>
        <begin position="583"/>
        <end position="810"/>
    </location>
</feature>
<evidence type="ECO:0000256" key="1">
    <source>
        <dbReference type="ARBA" id="ARBA00000085"/>
    </source>
</evidence>
<dbReference type="SMART" id="SM00086">
    <property type="entry name" value="PAC"/>
    <property type="match status" value="3"/>
</dbReference>
<comment type="catalytic activity">
    <reaction evidence="1">
        <text>ATP + protein L-histidine = ADP + protein N-phospho-L-histidine.</text>
        <dbReference type="EC" id="2.7.13.3"/>
    </reaction>
</comment>
<dbReference type="InterPro" id="IPR000014">
    <property type="entry name" value="PAS"/>
</dbReference>
<gene>
    <name evidence="9" type="ORF">OM944_15480</name>
</gene>
<evidence type="ECO:0000259" key="6">
    <source>
        <dbReference type="PROSITE" id="PS50109"/>
    </source>
</evidence>
<dbReference type="PANTHER" id="PTHR43304">
    <property type="entry name" value="PHYTOCHROME-LIKE PROTEIN CPH1"/>
    <property type="match status" value="1"/>
</dbReference>
<dbReference type="SMART" id="SM00388">
    <property type="entry name" value="HisKA"/>
    <property type="match status" value="1"/>
</dbReference>
<dbReference type="Gene3D" id="3.30.565.10">
    <property type="entry name" value="Histidine kinase-like ATPase, C-terminal domain"/>
    <property type="match status" value="1"/>
</dbReference>
<dbReference type="InterPro" id="IPR013656">
    <property type="entry name" value="PAS_4"/>
</dbReference>
<evidence type="ECO:0000313" key="9">
    <source>
        <dbReference type="EMBL" id="UZD22065.1"/>
    </source>
</evidence>
<evidence type="ECO:0000259" key="8">
    <source>
        <dbReference type="PROSITE" id="PS50113"/>
    </source>
</evidence>
<accession>A0ABY6ME65</accession>
<evidence type="ECO:0000256" key="5">
    <source>
        <dbReference type="ARBA" id="ARBA00022777"/>
    </source>
</evidence>
<dbReference type="InterPro" id="IPR001610">
    <property type="entry name" value="PAC"/>
</dbReference>
<dbReference type="InterPro" id="IPR036890">
    <property type="entry name" value="HATPase_C_sf"/>
</dbReference>
<dbReference type="InterPro" id="IPR000700">
    <property type="entry name" value="PAS-assoc_C"/>
</dbReference>
<dbReference type="InterPro" id="IPR003594">
    <property type="entry name" value="HATPase_dom"/>
</dbReference>
<dbReference type="SUPFAM" id="SSF47384">
    <property type="entry name" value="Homodimeric domain of signal transducing histidine kinase"/>
    <property type="match status" value="1"/>
</dbReference>
<dbReference type="InterPro" id="IPR036097">
    <property type="entry name" value="HisK_dim/P_sf"/>
</dbReference>
<dbReference type="InterPro" id="IPR003661">
    <property type="entry name" value="HisK_dim/P_dom"/>
</dbReference>
<feature type="domain" description="PAC" evidence="8">
    <location>
        <begin position="247"/>
        <end position="302"/>
    </location>
</feature>
<dbReference type="InterPro" id="IPR013655">
    <property type="entry name" value="PAS_fold_3"/>
</dbReference>
<dbReference type="InterPro" id="IPR035965">
    <property type="entry name" value="PAS-like_dom_sf"/>
</dbReference>
<sequence>MTEQQSTSTTFPSGGGEMGKLIRNKNWAETSLGHQDTWPQSLRTTLDILLSSKFPKFLWWGPELICFYNDAYRPSLGSEGKHPHILGMNGREAWPEIWDTIGPLIEQVMQSGESVWFEDSLIPIFRNGKIEDVYWTFSYSPAKNDEGIISGVLVTCTETTQKVLLNQKLERKERKLSLIIKQAPAAIATFRGKEFVTEIVNEKALELWGRTEHEVAGRPILEAMPELVNQGFRTLLEDVYLTGNRFSASELPVQIFRDGELDTLYINFSFEALYNADGEIDGIITIGHDVTQQVLSHKEIKASEEKLNLALDASELGTFEFYIEEKKLVASRRLHEIYELPFDEQITHQDFLAAIHPDDLPLRNKAHEIALKTGKLSYRARLIMPDNRIKWKELQGKIFYNDQGIPEKILGTVRDITEEKTNQQKLEASEQKFRLLANTLPQHIWTADSEGKLNYFNQSVYEYTGYSPAELDSKGWLDVVHPDDRAENLEAWIHSVTTGKDFLFEHRFRKHDGSYRWQLSRAIPQHDEDGNIQMWVGSSTDIHDQKKFTDELERLVIERTNELAANVKELAYMNKELQSFAYISSHDLQEPLRKIQAFSSLLVETEYENLSDHGKQLFDRMNNAAKRMKTLIDDLLAYSRSTISERKYEATDLNQLIEEVQSELKEELTQAKAEIISDKLCTLPVIPFQFRQLLQNLFSNSLKFSAEGRPTQIIISSEKKMGDEFNLTRLSPRKQYCHIQIKDNGIGFENEYSERIFELFQRLHGKEKFKGTGIGLAIVKKIVDNHNGYITAKGEPGEGATFDIYLPENK</sequence>
<feature type="domain" description="PAC" evidence="8">
    <location>
        <begin position="376"/>
        <end position="428"/>
    </location>
</feature>
<evidence type="ECO:0000259" key="7">
    <source>
        <dbReference type="PROSITE" id="PS50112"/>
    </source>
</evidence>
<feature type="domain" description="PAC" evidence="8">
    <location>
        <begin position="502"/>
        <end position="554"/>
    </location>
</feature>
<dbReference type="PROSITE" id="PS50112">
    <property type="entry name" value="PAS"/>
    <property type="match status" value="1"/>
</dbReference>
<dbReference type="SUPFAM" id="SSF55874">
    <property type="entry name" value="ATPase domain of HSP90 chaperone/DNA topoisomerase II/histidine kinase"/>
    <property type="match status" value="1"/>
</dbReference>
<keyword evidence="10" id="KW-1185">Reference proteome</keyword>
<dbReference type="RefSeq" id="WP_264808529.1">
    <property type="nucleotide sequence ID" value="NZ_CP110226.1"/>
</dbReference>
<dbReference type="PANTHER" id="PTHR43304:SF1">
    <property type="entry name" value="PAC DOMAIN-CONTAINING PROTEIN"/>
    <property type="match status" value="1"/>
</dbReference>
<reference evidence="9" key="1">
    <citation type="submission" date="2022-10" db="EMBL/GenBank/DDBJ databases">
        <title>Algoriphagus sp. a novel bacteria isolate from halophytes salicornia europaea.</title>
        <authorList>
            <person name="Peng Y."/>
            <person name="Jiang L."/>
            <person name="Lee J."/>
        </authorList>
    </citation>
    <scope>NUCLEOTIDE SEQUENCE</scope>
    <source>
        <strain evidence="9">TR-M5</strain>
    </source>
</reference>
<proteinExistence type="predicted"/>
<protein>
    <recommendedName>
        <fullName evidence="2">histidine kinase</fullName>
        <ecNumber evidence="2">2.7.13.3</ecNumber>
    </recommendedName>
</protein>
<dbReference type="SUPFAM" id="SSF55785">
    <property type="entry name" value="PYP-like sensor domain (PAS domain)"/>
    <property type="match status" value="3"/>
</dbReference>
<dbReference type="Pfam" id="PF08448">
    <property type="entry name" value="PAS_4"/>
    <property type="match status" value="2"/>
</dbReference>
<dbReference type="EMBL" id="CP110226">
    <property type="protein sequence ID" value="UZD22065.1"/>
    <property type="molecule type" value="Genomic_DNA"/>
</dbReference>